<accession>A0A1W0E8E5</accession>
<keyword evidence="2" id="KW-1185">Reference proteome</keyword>
<dbReference type="Proteomes" id="UP000192758">
    <property type="component" value="Unassembled WGS sequence"/>
</dbReference>
<name>A0A1W0E8E5_9MICR</name>
<protein>
    <submittedName>
        <fullName evidence="1">Uncharacterized protein</fullName>
    </submittedName>
</protein>
<gene>
    <name evidence="1" type="ORF">EHP00_1179</name>
</gene>
<dbReference type="EMBL" id="MNPJ01000008">
    <property type="protein sequence ID" value="OQS55511.1"/>
    <property type="molecule type" value="Genomic_DNA"/>
</dbReference>
<reference evidence="1 2" key="1">
    <citation type="journal article" date="2017" name="Environ. Microbiol.">
        <title>Decay of the glycolytic pathway and adaptation to intranuclear parasitism within Enterocytozoonidae microsporidia.</title>
        <authorList>
            <person name="Wiredu Boakye D."/>
            <person name="Jaroenlak P."/>
            <person name="Prachumwat A."/>
            <person name="Williams T.A."/>
            <person name="Bateman K.S."/>
            <person name="Itsathitphaisarn O."/>
            <person name="Sritunyalucksana K."/>
            <person name="Paszkiewicz K.H."/>
            <person name="Moore K.A."/>
            <person name="Stentiford G.D."/>
            <person name="Williams B.A."/>
        </authorList>
    </citation>
    <scope>NUCLEOTIDE SEQUENCE [LARGE SCALE GENOMIC DNA]</scope>
    <source>
        <strain evidence="1 2">TH1</strain>
    </source>
</reference>
<dbReference type="AlphaFoldDB" id="A0A1W0E8E5"/>
<evidence type="ECO:0000313" key="2">
    <source>
        <dbReference type="Proteomes" id="UP000192758"/>
    </source>
</evidence>
<proteinExistence type="predicted"/>
<dbReference type="VEuPathDB" id="MicrosporidiaDB:EHP00_1179"/>
<organism evidence="1 2">
    <name type="scientific">Ecytonucleospora hepatopenaei</name>
    <dbReference type="NCBI Taxonomy" id="646526"/>
    <lineage>
        <taxon>Eukaryota</taxon>
        <taxon>Fungi</taxon>
        <taxon>Fungi incertae sedis</taxon>
        <taxon>Microsporidia</taxon>
        <taxon>Enterocytozoonidae</taxon>
        <taxon>Ecytonucleospora</taxon>
    </lineage>
</organism>
<sequence>MSMLSIESLCPKILPKTPIHFPSKISHILTHESALPLTKKLSKERRHVMLPVCPLKTCNNFPDFASNNFIIPASPATANKMEESL</sequence>
<evidence type="ECO:0000313" key="1">
    <source>
        <dbReference type="EMBL" id="OQS55511.1"/>
    </source>
</evidence>
<comment type="caution">
    <text evidence="1">The sequence shown here is derived from an EMBL/GenBank/DDBJ whole genome shotgun (WGS) entry which is preliminary data.</text>
</comment>